<keyword evidence="1" id="KW-1133">Transmembrane helix</keyword>
<evidence type="ECO:0000313" key="3">
    <source>
        <dbReference type="Proteomes" id="UP000177697"/>
    </source>
</evidence>
<dbReference type="Proteomes" id="UP000177697">
    <property type="component" value="Unassembled WGS sequence"/>
</dbReference>
<evidence type="ECO:0000313" key="2">
    <source>
        <dbReference type="EMBL" id="OHB15660.1"/>
    </source>
</evidence>
<gene>
    <name evidence="2" type="ORF">A2431_00690</name>
</gene>
<keyword evidence="1" id="KW-0812">Transmembrane</keyword>
<feature type="transmembrane region" description="Helical" evidence="1">
    <location>
        <begin position="26"/>
        <end position="44"/>
    </location>
</feature>
<sequence length="83" mass="9176">MTISGIMGFSFFLIANFTNFFTGSDVLAGCLQLAVNVFVFVTWSKGFRLSSGFKKFFAFWGVVTPVIMGSVTLFRVLLPAIFN</sequence>
<reference evidence="2 3" key="1">
    <citation type="journal article" date="2016" name="Nat. Commun.">
        <title>Thousands of microbial genomes shed light on interconnected biogeochemical processes in an aquifer system.</title>
        <authorList>
            <person name="Anantharaman K."/>
            <person name="Brown C.T."/>
            <person name="Hug L.A."/>
            <person name="Sharon I."/>
            <person name="Castelle C.J."/>
            <person name="Probst A.J."/>
            <person name="Thomas B.C."/>
            <person name="Singh A."/>
            <person name="Wilkins M.J."/>
            <person name="Karaoz U."/>
            <person name="Brodie E.L."/>
            <person name="Williams K.H."/>
            <person name="Hubbard S.S."/>
            <person name="Banfield J.F."/>
        </authorList>
    </citation>
    <scope>NUCLEOTIDE SEQUENCE [LARGE SCALE GENOMIC DNA]</scope>
</reference>
<keyword evidence="1" id="KW-0472">Membrane</keyword>
<feature type="transmembrane region" description="Helical" evidence="1">
    <location>
        <begin position="56"/>
        <end position="78"/>
    </location>
</feature>
<name>A0A1G2V229_9BACT</name>
<organism evidence="2 3">
    <name type="scientific">Candidatus Zambryskibacteria bacterium RIFOXYC1_FULL_39_10</name>
    <dbReference type="NCBI Taxonomy" id="1802779"/>
    <lineage>
        <taxon>Bacteria</taxon>
        <taxon>Candidatus Zambryskiibacteriota</taxon>
    </lineage>
</organism>
<accession>A0A1G2V229</accession>
<comment type="caution">
    <text evidence="2">The sequence shown here is derived from an EMBL/GenBank/DDBJ whole genome shotgun (WGS) entry which is preliminary data.</text>
</comment>
<evidence type="ECO:0000256" key="1">
    <source>
        <dbReference type="SAM" id="Phobius"/>
    </source>
</evidence>
<dbReference type="AlphaFoldDB" id="A0A1G2V229"/>
<dbReference type="EMBL" id="MHWW01000006">
    <property type="protein sequence ID" value="OHB15660.1"/>
    <property type="molecule type" value="Genomic_DNA"/>
</dbReference>
<proteinExistence type="predicted"/>
<protein>
    <submittedName>
        <fullName evidence="2">Uncharacterized protein</fullName>
    </submittedName>
</protein>